<proteinExistence type="predicted"/>
<reference evidence="2" key="1">
    <citation type="submission" date="2021-01" db="EMBL/GenBank/DDBJ databases">
        <authorList>
            <person name="Corre E."/>
            <person name="Pelletier E."/>
            <person name="Niang G."/>
            <person name="Scheremetjew M."/>
            <person name="Finn R."/>
            <person name="Kale V."/>
            <person name="Holt S."/>
            <person name="Cochrane G."/>
            <person name="Meng A."/>
            <person name="Brown T."/>
            <person name="Cohen L."/>
        </authorList>
    </citation>
    <scope>NUCLEOTIDE SEQUENCE</scope>
    <source>
        <strain evidence="2">CCMP826</strain>
    </source>
</reference>
<feature type="transmembrane region" description="Helical" evidence="1">
    <location>
        <begin position="210"/>
        <end position="228"/>
    </location>
</feature>
<dbReference type="EMBL" id="HBGV01007676">
    <property type="protein sequence ID" value="CAD9486371.1"/>
    <property type="molecule type" value="Transcribed_RNA"/>
</dbReference>
<protein>
    <submittedName>
        <fullName evidence="2">Uncharacterized protein</fullName>
    </submittedName>
</protein>
<sequence length="302" mass="33077">MTTSTPPPTDVTRDTYVLGIHRWVAGSFGLLTVFGSDWLTTQLIPESDAELVLNKYLPYPSLVVYRSWGITILAIAALVHLALSFHPSERVVVCRCLSIMFAIETAVFAREAIDPTLGSSPGAVEFATLFTVLCGTYLWASLGKIPQQSTQSTPANSERTMLSMVIQLHSLLAFSSGLIALLQPQGLYDYPKNLLMLDADNLGKPSPPELFAIQCWGAFIVGIGMLCTQVPSFDVTSQKRFGTAMLFQFVSLTVLFWSEWPQLNLVYKWGGVPIFGSMSLLYMIALGLLPNQPPSSSAKKTQ</sequence>
<feature type="transmembrane region" description="Helical" evidence="1">
    <location>
        <begin position="92"/>
        <end position="110"/>
    </location>
</feature>
<evidence type="ECO:0000256" key="1">
    <source>
        <dbReference type="SAM" id="Phobius"/>
    </source>
</evidence>
<gene>
    <name evidence="2" type="ORF">HTAM1171_LOCUS4695</name>
</gene>
<feature type="transmembrane region" description="Helical" evidence="1">
    <location>
        <begin position="122"/>
        <end position="140"/>
    </location>
</feature>
<keyword evidence="1" id="KW-0472">Membrane</keyword>
<feature type="transmembrane region" description="Helical" evidence="1">
    <location>
        <begin position="161"/>
        <end position="182"/>
    </location>
</feature>
<dbReference type="AlphaFoldDB" id="A0A7S2HC21"/>
<name>A0A7S2HC21_9STRA</name>
<keyword evidence="1" id="KW-0812">Transmembrane</keyword>
<evidence type="ECO:0000313" key="2">
    <source>
        <dbReference type="EMBL" id="CAD9486371.1"/>
    </source>
</evidence>
<feature type="transmembrane region" description="Helical" evidence="1">
    <location>
        <begin position="269"/>
        <end position="289"/>
    </location>
</feature>
<accession>A0A7S2HC21</accession>
<organism evidence="2">
    <name type="scientific">Helicotheca tamesis</name>
    <dbReference type="NCBI Taxonomy" id="374047"/>
    <lineage>
        <taxon>Eukaryota</taxon>
        <taxon>Sar</taxon>
        <taxon>Stramenopiles</taxon>
        <taxon>Ochrophyta</taxon>
        <taxon>Bacillariophyta</taxon>
        <taxon>Mediophyceae</taxon>
        <taxon>Lithodesmiophycidae</taxon>
        <taxon>Lithodesmiales</taxon>
        <taxon>Lithodesmiaceae</taxon>
        <taxon>Helicotheca</taxon>
    </lineage>
</organism>
<feature type="transmembrane region" description="Helical" evidence="1">
    <location>
        <begin position="63"/>
        <end position="85"/>
    </location>
</feature>
<feature type="transmembrane region" description="Helical" evidence="1">
    <location>
        <begin position="240"/>
        <end position="257"/>
    </location>
</feature>
<keyword evidence="1" id="KW-1133">Transmembrane helix</keyword>